<reference evidence="1 2" key="1">
    <citation type="submission" date="2024-05" db="EMBL/GenBank/DDBJ databases">
        <title>De novo assembly of an allotetraploid wild potato.</title>
        <authorList>
            <person name="Hosaka A.J."/>
        </authorList>
    </citation>
    <scope>NUCLEOTIDE SEQUENCE [LARGE SCALE GENOMIC DNA]</scope>
    <source>
        <tissue evidence="1">Young leaves</tissue>
    </source>
</reference>
<dbReference type="PANTHER" id="PTHR11439">
    <property type="entry name" value="GAG-POL-RELATED RETROTRANSPOSON"/>
    <property type="match status" value="1"/>
</dbReference>
<dbReference type="CDD" id="cd09272">
    <property type="entry name" value="RNase_HI_RT_Ty1"/>
    <property type="match status" value="1"/>
</dbReference>
<comment type="caution">
    <text evidence="1">The sequence shown here is derived from an EMBL/GenBank/DDBJ whole genome shotgun (WGS) entry which is preliminary data.</text>
</comment>
<evidence type="ECO:0000313" key="1">
    <source>
        <dbReference type="EMBL" id="KAL3375698.1"/>
    </source>
</evidence>
<accession>A0ABD2V4C3</accession>
<dbReference type="PANTHER" id="PTHR11439:SF498">
    <property type="entry name" value="DNAK FAMILY PROTEIN"/>
    <property type="match status" value="1"/>
</dbReference>
<sequence>MRRVTAEITWLIRLLTNLSVSPMLPVHVHSDSQVALDITRNPVFHERTKHIDLDYHFVRQQFLAGLISLTFVPSASQLADFFTKPLSGIPHRFALDKLGVVTLPSNLRGDIGVQANQHRNLEERMKKKKEILEKRDVSEKS</sequence>
<gene>
    <name evidence="1" type="ORF">AABB24_006922</name>
</gene>
<dbReference type="EMBL" id="JBJKTR010000003">
    <property type="protein sequence ID" value="KAL3375698.1"/>
    <property type="molecule type" value="Genomic_DNA"/>
</dbReference>
<protein>
    <submittedName>
        <fullName evidence="1">Uncharacterized protein</fullName>
    </submittedName>
</protein>
<evidence type="ECO:0000313" key="2">
    <source>
        <dbReference type="Proteomes" id="UP001627284"/>
    </source>
</evidence>
<organism evidence="1 2">
    <name type="scientific">Solanum stoloniferum</name>
    <dbReference type="NCBI Taxonomy" id="62892"/>
    <lineage>
        <taxon>Eukaryota</taxon>
        <taxon>Viridiplantae</taxon>
        <taxon>Streptophyta</taxon>
        <taxon>Embryophyta</taxon>
        <taxon>Tracheophyta</taxon>
        <taxon>Spermatophyta</taxon>
        <taxon>Magnoliopsida</taxon>
        <taxon>eudicotyledons</taxon>
        <taxon>Gunneridae</taxon>
        <taxon>Pentapetalae</taxon>
        <taxon>asterids</taxon>
        <taxon>lamiids</taxon>
        <taxon>Solanales</taxon>
        <taxon>Solanaceae</taxon>
        <taxon>Solanoideae</taxon>
        <taxon>Solaneae</taxon>
        <taxon>Solanum</taxon>
    </lineage>
</organism>
<proteinExistence type="predicted"/>
<keyword evidence="2" id="KW-1185">Reference proteome</keyword>
<dbReference type="Proteomes" id="UP001627284">
    <property type="component" value="Unassembled WGS sequence"/>
</dbReference>
<dbReference type="AlphaFoldDB" id="A0ABD2V4C3"/>
<name>A0ABD2V4C3_9SOLN</name>